<protein>
    <submittedName>
        <fullName evidence="4">Uncharacterized protein LOC111101516</fullName>
    </submittedName>
</protein>
<keyword evidence="2" id="KW-0812">Transmembrane</keyword>
<dbReference type="OrthoDB" id="6143944at2759"/>
<feature type="compositionally biased region" description="Polar residues" evidence="1">
    <location>
        <begin position="16"/>
        <end position="27"/>
    </location>
</feature>
<dbReference type="GeneID" id="111101516"/>
<name>A0A8B8AGU8_CRAVI</name>
<evidence type="ECO:0000256" key="2">
    <source>
        <dbReference type="SAM" id="Phobius"/>
    </source>
</evidence>
<organism evidence="3 4">
    <name type="scientific">Crassostrea virginica</name>
    <name type="common">Eastern oyster</name>
    <dbReference type="NCBI Taxonomy" id="6565"/>
    <lineage>
        <taxon>Eukaryota</taxon>
        <taxon>Metazoa</taxon>
        <taxon>Spiralia</taxon>
        <taxon>Lophotrochozoa</taxon>
        <taxon>Mollusca</taxon>
        <taxon>Bivalvia</taxon>
        <taxon>Autobranchia</taxon>
        <taxon>Pteriomorphia</taxon>
        <taxon>Ostreida</taxon>
        <taxon>Ostreoidea</taxon>
        <taxon>Ostreidae</taxon>
        <taxon>Crassostrea</taxon>
    </lineage>
</organism>
<gene>
    <name evidence="4" type="primary">LOC111101516</name>
</gene>
<dbReference type="CDD" id="cd00882">
    <property type="entry name" value="Ras_like_GTPase"/>
    <property type="match status" value="1"/>
</dbReference>
<proteinExistence type="predicted"/>
<dbReference type="AlphaFoldDB" id="A0A8B8AGU8"/>
<dbReference type="RefSeq" id="XP_022289748.1">
    <property type="nucleotide sequence ID" value="XM_022434040.1"/>
</dbReference>
<feature type="transmembrane region" description="Helical" evidence="2">
    <location>
        <begin position="309"/>
        <end position="330"/>
    </location>
</feature>
<dbReference type="Gene3D" id="3.40.50.300">
    <property type="entry name" value="P-loop containing nucleotide triphosphate hydrolases"/>
    <property type="match status" value="1"/>
</dbReference>
<sequence>MPKSKKQKSPPKTDSTDGPKQTNTCSMSDEAKRERKKQLMEKLMGTLKDLKKPKNILIVGDIGAGKSSFINSVIMALTGKYDYYADVGGGDRHKTTSIKWIGRNVYWNQDDELNLPTFIDIIGFDPQLSDPSKEDTVNSKLMNLIINGCLPENCDLLDLSKKLKDGQELVEKEDPENKSLAVDAIIVVISAQCSNLSQNVFSEIYKEANTKTKKIPVFGVLTKVDESGVQEEKIEDKICDAINIDSNKLLMCSNYKPEDKPDVDKDISILEFLITVCNPRLKAVTLQKMECKPKTTVPPDISSENTPSFISYAIPLGVCVVVLSFLIYIYERYVKGK</sequence>
<evidence type="ECO:0000256" key="1">
    <source>
        <dbReference type="SAM" id="MobiDB-lite"/>
    </source>
</evidence>
<dbReference type="Proteomes" id="UP000694844">
    <property type="component" value="Chromosome 6"/>
</dbReference>
<keyword evidence="3" id="KW-1185">Reference proteome</keyword>
<accession>A0A8B8AGU8</accession>
<reference evidence="4" key="1">
    <citation type="submission" date="2025-08" db="UniProtKB">
        <authorList>
            <consortium name="RefSeq"/>
        </authorList>
    </citation>
    <scope>IDENTIFICATION</scope>
    <source>
        <tissue evidence="4">Whole sample</tissue>
    </source>
</reference>
<evidence type="ECO:0000313" key="4">
    <source>
        <dbReference type="RefSeq" id="XP_022289748.1"/>
    </source>
</evidence>
<evidence type="ECO:0000313" key="3">
    <source>
        <dbReference type="Proteomes" id="UP000694844"/>
    </source>
</evidence>
<dbReference type="KEGG" id="cvn:111101516"/>
<dbReference type="SUPFAM" id="SSF52540">
    <property type="entry name" value="P-loop containing nucleoside triphosphate hydrolases"/>
    <property type="match status" value="1"/>
</dbReference>
<feature type="region of interest" description="Disordered" evidence="1">
    <location>
        <begin position="1"/>
        <end position="33"/>
    </location>
</feature>
<dbReference type="InterPro" id="IPR027417">
    <property type="entry name" value="P-loop_NTPase"/>
</dbReference>
<keyword evidence="2" id="KW-1133">Transmembrane helix</keyword>
<keyword evidence="2" id="KW-0472">Membrane</keyword>